<keyword evidence="3" id="KW-1185">Reference proteome</keyword>
<evidence type="ECO:0000313" key="3">
    <source>
        <dbReference type="Proteomes" id="UP001143304"/>
    </source>
</evidence>
<dbReference type="InterPro" id="IPR036736">
    <property type="entry name" value="ACP-like_sf"/>
</dbReference>
<feature type="domain" description="Carrier" evidence="1">
    <location>
        <begin position="12"/>
        <end position="85"/>
    </location>
</feature>
<name>A0ABT3TAJ6_9GAMM</name>
<evidence type="ECO:0000313" key="2">
    <source>
        <dbReference type="EMBL" id="MCX2978860.1"/>
    </source>
</evidence>
<comment type="caution">
    <text evidence="2">The sequence shown here is derived from an EMBL/GenBank/DDBJ whole genome shotgun (WGS) entry which is preliminary data.</text>
</comment>
<dbReference type="Pfam" id="PF00550">
    <property type="entry name" value="PP-binding"/>
    <property type="match status" value="1"/>
</dbReference>
<protein>
    <submittedName>
        <fullName evidence="2">Acyl carrier protein</fullName>
    </submittedName>
</protein>
<dbReference type="Proteomes" id="UP001143304">
    <property type="component" value="Unassembled WGS sequence"/>
</dbReference>
<dbReference type="EMBL" id="SHNO01000001">
    <property type="protein sequence ID" value="MCX2978860.1"/>
    <property type="molecule type" value="Genomic_DNA"/>
</dbReference>
<proteinExistence type="predicted"/>
<dbReference type="Gene3D" id="1.10.1200.10">
    <property type="entry name" value="ACP-like"/>
    <property type="match status" value="1"/>
</dbReference>
<reference evidence="2" key="1">
    <citation type="submission" date="2019-02" db="EMBL/GenBank/DDBJ databases">
        <authorList>
            <person name="Li S.-H."/>
        </authorList>
    </citation>
    <scope>NUCLEOTIDE SEQUENCE</scope>
    <source>
        <strain evidence="2">IMCC11814</strain>
    </source>
</reference>
<gene>
    <name evidence="2" type="ORF">EYC82_15990</name>
</gene>
<evidence type="ECO:0000259" key="1">
    <source>
        <dbReference type="PROSITE" id="PS50075"/>
    </source>
</evidence>
<dbReference type="InterPro" id="IPR009081">
    <property type="entry name" value="PP-bd_ACP"/>
</dbReference>
<accession>A0ABT3TAJ6</accession>
<dbReference type="SUPFAM" id="SSF47336">
    <property type="entry name" value="ACP-like"/>
    <property type="match status" value="1"/>
</dbReference>
<sequence>MATAGAYFQRGNVLKNAEYIIRKELLNLLRDDIGTDIDNTPIAELGIDSLDFFEMLLQIEEDYGIEIEIDKLDEKITLQTLVALV</sequence>
<organism evidence="2 3">
    <name type="scientific">Candidatus Marimicrobium litorale</name>
    <dbReference type="NCBI Taxonomy" id="2518991"/>
    <lineage>
        <taxon>Bacteria</taxon>
        <taxon>Pseudomonadati</taxon>
        <taxon>Pseudomonadota</taxon>
        <taxon>Gammaproteobacteria</taxon>
        <taxon>Cellvibrionales</taxon>
        <taxon>Halieaceae</taxon>
        <taxon>Marimicrobium</taxon>
    </lineage>
</organism>
<dbReference type="PROSITE" id="PS50075">
    <property type="entry name" value="CARRIER"/>
    <property type="match status" value="1"/>
</dbReference>